<dbReference type="Gene3D" id="1.10.1740.10">
    <property type="match status" value="1"/>
</dbReference>
<gene>
    <name evidence="7" type="ORF">DWW18_15645</name>
</gene>
<dbReference type="SUPFAM" id="SSF88946">
    <property type="entry name" value="Sigma2 domain of RNA polymerase sigma factors"/>
    <property type="match status" value="1"/>
</dbReference>
<proteinExistence type="inferred from homology"/>
<dbReference type="AlphaFoldDB" id="A0A412WWP0"/>
<keyword evidence="4" id="KW-0804">Transcription</keyword>
<feature type="domain" description="RNA polymerase sigma-70 region 2" evidence="5">
    <location>
        <begin position="29"/>
        <end position="94"/>
    </location>
</feature>
<dbReference type="Pfam" id="PF04542">
    <property type="entry name" value="Sigma70_r2"/>
    <property type="match status" value="1"/>
</dbReference>
<dbReference type="GO" id="GO:0016987">
    <property type="term" value="F:sigma factor activity"/>
    <property type="evidence" value="ECO:0007669"/>
    <property type="project" value="UniProtKB-KW"/>
</dbReference>
<accession>A0A412WWP0</accession>
<evidence type="ECO:0000259" key="5">
    <source>
        <dbReference type="Pfam" id="PF04542"/>
    </source>
</evidence>
<dbReference type="NCBIfam" id="TIGR02937">
    <property type="entry name" value="sigma70-ECF"/>
    <property type="match status" value="1"/>
</dbReference>
<dbReference type="GO" id="GO:0006352">
    <property type="term" value="P:DNA-templated transcription initiation"/>
    <property type="evidence" value="ECO:0007669"/>
    <property type="project" value="InterPro"/>
</dbReference>
<dbReference type="InterPro" id="IPR013324">
    <property type="entry name" value="RNA_pol_sigma_r3/r4-like"/>
</dbReference>
<dbReference type="SUPFAM" id="SSF88659">
    <property type="entry name" value="Sigma3 and sigma4 domains of RNA polymerase sigma factors"/>
    <property type="match status" value="1"/>
</dbReference>
<evidence type="ECO:0000259" key="6">
    <source>
        <dbReference type="Pfam" id="PF08281"/>
    </source>
</evidence>
<dbReference type="InterPro" id="IPR014327">
    <property type="entry name" value="RNA_pol_sigma70_bacteroid"/>
</dbReference>
<evidence type="ECO:0000313" key="7">
    <source>
        <dbReference type="EMBL" id="RGV31876.1"/>
    </source>
</evidence>
<dbReference type="InterPro" id="IPR014284">
    <property type="entry name" value="RNA_pol_sigma-70_dom"/>
</dbReference>
<dbReference type="CDD" id="cd06171">
    <property type="entry name" value="Sigma70_r4"/>
    <property type="match status" value="1"/>
</dbReference>
<dbReference type="InterPro" id="IPR013249">
    <property type="entry name" value="RNA_pol_sigma70_r4_t2"/>
</dbReference>
<comment type="similarity">
    <text evidence="1">Belongs to the sigma-70 factor family. ECF subfamily.</text>
</comment>
<dbReference type="InterPro" id="IPR039425">
    <property type="entry name" value="RNA_pol_sigma-70-like"/>
</dbReference>
<evidence type="ECO:0000256" key="3">
    <source>
        <dbReference type="ARBA" id="ARBA00023082"/>
    </source>
</evidence>
<dbReference type="EMBL" id="QRZA01000026">
    <property type="protein sequence ID" value="RGV31876.1"/>
    <property type="molecule type" value="Genomic_DNA"/>
</dbReference>
<evidence type="ECO:0000313" key="8">
    <source>
        <dbReference type="Proteomes" id="UP000283589"/>
    </source>
</evidence>
<dbReference type="PANTHER" id="PTHR43133">
    <property type="entry name" value="RNA POLYMERASE ECF-TYPE SIGMA FACTO"/>
    <property type="match status" value="1"/>
</dbReference>
<dbReference type="InterPro" id="IPR013325">
    <property type="entry name" value="RNA_pol_sigma_r2"/>
</dbReference>
<dbReference type="Gene3D" id="1.10.10.10">
    <property type="entry name" value="Winged helix-like DNA-binding domain superfamily/Winged helix DNA-binding domain"/>
    <property type="match status" value="1"/>
</dbReference>
<dbReference type="NCBIfam" id="TIGR02985">
    <property type="entry name" value="Sig70_bacteroi1"/>
    <property type="match status" value="1"/>
</dbReference>
<dbReference type="Proteomes" id="UP000283589">
    <property type="component" value="Unassembled WGS sequence"/>
</dbReference>
<dbReference type="STRING" id="1121130.GCA_000519105_02987"/>
<evidence type="ECO:0000256" key="4">
    <source>
        <dbReference type="ARBA" id="ARBA00023163"/>
    </source>
</evidence>
<evidence type="ECO:0000256" key="2">
    <source>
        <dbReference type="ARBA" id="ARBA00023015"/>
    </source>
</evidence>
<dbReference type="RefSeq" id="WP_118261182.1">
    <property type="nucleotide sequence ID" value="NZ_CALBWO010000062.1"/>
</dbReference>
<comment type="caution">
    <text evidence="7">The sequence shown here is derived from an EMBL/GenBank/DDBJ whole genome shotgun (WGS) entry which is preliminary data.</text>
</comment>
<keyword evidence="3" id="KW-0731">Sigma factor</keyword>
<evidence type="ECO:0000256" key="1">
    <source>
        <dbReference type="ARBA" id="ARBA00010641"/>
    </source>
</evidence>
<dbReference type="InterPro" id="IPR007627">
    <property type="entry name" value="RNA_pol_sigma70_r2"/>
</dbReference>
<dbReference type="GO" id="GO:0003677">
    <property type="term" value="F:DNA binding"/>
    <property type="evidence" value="ECO:0007669"/>
    <property type="project" value="InterPro"/>
</dbReference>
<organism evidence="7 8">
    <name type="scientific">Butyricimonas virosa</name>
    <dbReference type="NCBI Taxonomy" id="544645"/>
    <lineage>
        <taxon>Bacteria</taxon>
        <taxon>Pseudomonadati</taxon>
        <taxon>Bacteroidota</taxon>
        <taxon>Bacteroidia</taxon>
        <taxon>Bacteroidales</taxon>
        <taxon>Odoribacteraceae</taxon>
        <taxon>Butyricimonas</taxon>
    </lineage>
</organism>
<protein>
    <submittedName>
        <fullName evidence="7">RNA polymerase sigma-70 factor</fullName>
    </submittedName>
</protein>
<dbReference type="Pfam" id="PF08281">
    <property type="entry name" value="Sigma70_r4_2"/>
    <property type="match status" value="1"/>
</dbReference>
<sequence length="208" mass="24152">MADNVCEIEVDKRIFTAVVQGDRDAFGDLFQKYYQVLCNYALTYLDDVSEVEDAVQDVFVYVWNNREVIVVDTSVKSYLFTSVKHRALNILKHRAVERSHGCLLVEFLEDLSQEEYSEEEAVQLEKIRQALQILPLQCRTVFMMSSLDGKKYREIAEELHISINTVKSHVLKAYRTIREYVGITTSSSFLLFVAYKVYSQESHRNAIE</sequence>
<name>A0A412WWP0_9BACT</name>
<feature type="domain" description="RNA polymerase sigma factor 70 region 4 type 2" evidence="6">
    <location>
        <begin position="125"/>
        <end position="176"/>
    </location>
</feature>
<dbReference type="PANTHER" id="PTHR43133:SF46">
    <property type="entry name" value="RNA POLYMERASE SIGMA-70 FACTOR ECF SUBFAMILY"/>
    <property type="match status" value="1"/>
</dbReference>
<keyword evidence="2" id="KW-0805">Transcription regulation</keyword>
<dbReference type="InterPro" id="IPR036388">
    <property type="entry name" value="WH-like_DNA-bd_sf"/>
</dbReference>
<reference evidence="7 8" key="1">
    <citation type="submission" date="2018-08" db="EMBL/GenBank/DDBJ databases">
        <title>A genome reference for cultivated species of the human gut microbiota.</title>
        <authorList>
            <person name="Zou Y."/>
            <person name="Xue W."/>
            <person name="Luo G."/>
        </authorList>
    </citation>
    <scope>NUCLEOTIDE SEQUENCE [LARGE SCALE GENOMIC DNA]</scope>
    <source>
        <strain evidence="7 8">AF14-49</strain>
    </source>
</reference>